<dbReference type="GO" id="GO:0042542">
    <property type="term" value="P:response to hydrogen peroxide"/>
    <property type="evidence" value="ECO:0007669"/>
    <property type="project" value="EnsemblFungi"/>
</dbReference>
<dbReference type="SUPFAM" id="SSF55931">
    <property type="entry name" value="Glutamine synthetase/guanido kinase"/>
    <property type="match status" value="1"/>
</dbReference>
<evidence type="ECO:0000256" key="3">
    <source>
        <dbReference type="ARBA" id="ARBA00012220"/>
    </source>
</evidence>
<dbReference type="Gene3D" id="3.30.590.50">
    <property type="match status" value="2"/>
</dbReference>
<dbReference type="GO" id="GO:0005737">
    <property type="term" value="C:cytoplasm"/>
    <property type="evidence" value="ECO:0007669"/>
    <property type="project" value="EnsemblFungi"/>
</dbReference>
<evidence type="ECO:0000256" key="8">
    <source>
        <dbReference type="ARBA" id="ARBA00030585"/>
    </source>
</evidence>
<dbReference type="Proteomes" id="UP000001996">
    <property type="component" value="Unassembled WGS sequence"/>
</dbReference>
<organism evidence="11 12">
    <name type="scientific">Lodderomyces elongisporus (strain ATCC 11503 / CBS 2605 / JCM 1781 / NBRC 1676 / NRRL YB-4239)</name>
    <name type="common">Yeast</name>
    <name type="synonym">Saccharomyces elongisporus</name>
    <dbReference type="NCBI Taxonomy" id="379508"/>
    <lineage>
        <taxon>Eukaryota</taxon>
        <taxon>Fungi</taxon>
        <taxon>Dikarya</taxon>
        <taxon>Ascomycota</taxon>
        <taxon>Saccharomycotina</taxon>
        <taxon>Pichiomycetes</taxon>
        <taxon>Debaryomycetaceae</taxon>
        <taxon>Candida/Lodderomyces clade</taxon>
        <taxon>Lodderomyces</taxon>
    </lineage>
</organism>
<dbReference type="Gene3D" id="1.10.8.960">
    <property type="match status" value="1"/>
</dbReference>
<name>A5DU23_LODEL</name>
<comment type="catalytic activity">
    <reaction evidence="10">
        <text>L-cysteine + L-glutamate + ATP = gamma-L-glutamyl-L-cysteine + ADP + phosphate + H(+)</text>
        <dbReference type="Rhea" id="RHEA:13285"/>
        <dbReference type="ChEBI" id="CHEBI:15378"/>
        <dbReference type="ChEBI" id="CHEBI:29985"/>
        <dbReference type="ChEBI" id="CHEBI:30616"/>
        <dbReference type="ChEBI" id="CHEBI:35235"/>
        <dbReference type="ChEBI" id="CHEBI:43474"/>
        <dbReference type="ChEBI" id="CHEBI:58173"/>
        <dbReference type="ChEBI" id="CHEBI:456216"/>
        <dbReference type="EC" id="6.3.2.2"/>
    </reaction>
</comment>
<dbReference type="STRING" id="379508.A5DU23"/>
<dbReference type="HOGENOM" id="CLU_010467_2_0_1"/>
<evidence type="ECO:0000256" key="2">
    <source>
        <dbReference type="ARBA" id="ARBA00008100"/>
    </source>
</evidence>
<dbReference type="AlphaFoldDB" id="A5DU23"/>
<dbReference type="UniPathway" id="UPA00142">
    <property type="reaction ID" value="UER00209"/>
</dbReference>
<comment type="similarity">
    <text evidence="2 10">Belongs to the glutamate--cysteine ligase type 3 family.</text>
</comment>
<dbReference type="GO" id="GO:0006750">
    <property type="term" value="P:glutathione biosynthetic process"/>
    <property type="evidence" value="ECO:0007669"/>
    <property type="project" value="UniProtKB-UniRule"/>
</dbReference>
<dbReference type="GO" id="GO:0005524">
    <property type="term" value="F:ATP binding"/>
    <property type="evidence" value="ECO:0007669"/>
    <property type="project" value="UniProtKB-UniRule"/>
</dbReference>
<dbReference type="GeneID" id="5235994"/>
<dbReference type="EMBL" id="CH981524">
    <property type="protein sequence ID" value="EDK42681.1"/>
    <property type="molecule type" value="Genomic_DNA"/>
</dbReference>
<evidence type="ECO:0000256" key="1">
    <source>
        <dbReference type="ARBA" id="ARBA00005006"/>
    </source>
</evidence>
<dbReference type="InParanoid" id="A5DU23"/>
<dbReference type="FunFam" id="3.30.590.50:FF:000002">
    <property type="entry name" value="Glutamate--cysteine ligase catalytic subunit"/>
    <property type="match status" value="1"/>
</dbReference>
<protein>
    <recommendedName>
        <fullName evidence="3 10">Glutamate--cysteine ligase</fullName>
        <ecNumber evidence="3 10">6.3.2.2</ecNumber>
    </recommendedName>
    <alternativeName>
        <fullName evidence="9 10">Gamma-ECS</fullName>
    </alternativeName>
    <alternativeName>
        <fullName evidence="8 10">Gamma-glutamylcysteine synthetase</fullName>
    </alternativeName>
</protein>
<dbReference type="GO" id="GO:0004357">
    <property type="term" value="F:glutamate-cysteine ligase activity"/>
    <property type="evidence" value="ECO:0007669"/>
    <property type="project" value="UniProtKB-UniRule"/>
</dbReference>
<evidence type="ECO:0000256" key="9">
    <source>
        <dbReference type="ARBA" id="ARBA00032122"/>
    </source>
</evidence>
<keyword evidence="5 10" id="KW-0317">Glutathione biosynthesis</keyword>
<keyword evidence="6 10" id="KW-0547">Nucleotide-binding</keyword>
<dbReference type="InterPro" id="IPR014746">
    <property type="entry name" value="Gln_synth/guanido_kin_cat_dom"/>
</dbReference>
<evidence type="ECO:0000256" key="5">
    <source>
        <dbReference type="ARBA" id="ARBA00022684"/>
    </source>
</evidence>
<dbReference type="KEGG" id="lel:PVL30_000827"/>
<dbReference type="VEuPathDB" id="FungiDB:LELG_00859"/>
<keyword evidence="12" id="KW-1185">Reference proteome</keyword>
<keyword evidence="4 10" id="KW-0436">Ligase</keyword>
<evidence type="ECO:0000256" key="4">
    <source>
        <dbReference type="ARBA" id="ARBA00022598"/>
    </source>
</evidence>
<dbReference type="FunCoup" id="A5DU23">
    <property type="interactions" value="384"/>
</dbReference>
<dbReference type="InterPro" id="IPR004308">
    <property type="entry name" value="GCS"/>
</dbReference>
<evidence type="ECO:0000313" key="12">
    <source>
        <dbReference type="Proteomes" id="UP000001996"/>
    </source>
</evidence>
<dbReference type="PANTHER" id="PTHR11164:SF0">
    <property type="entry name" value="GLUTAMATE--CYSTEINE LIGASE CATALYTIC SUBUNIT"/>
    <property type="match status" value="1"/>
</dbReference>
<gene>
    <name evidence="11" type="ORF">LELG_00859</name>
</gene>
<dbReference type="PANTHER" id="PTHR11164">
    <property type="entry name" value="GLUTAMATE CYSTEINE LIGASE"/>
    <property type="match status" value="1"/>
</dbReference>
<keyword evidence="7 10" id="KW-0067">ATP-binding</keyword>
<dbReference type="OMA" id="ATWMRRF"/>
<dbReference type="GO" id="GO:0046686">
    <property type="term" value="P:response to cadmium ion"/>
    <property type="evidence" value="ECO:0007669"/>
    <property type="project" value="EnsemblFungi"/>
</dbReference>
<dbReference type="eggNOG" id="KOG3754">
    <property type="taxonomic scope" value="Eukaryota"/>
</dbReference>
<dbReference type="OrthoDB" id="7939818at2759"/>
<evidence type="ECO:0000256" key="6">
    <source>
        <dbReference type="ARBA" id="ARBA00022741"/>
    </source>
</evidence>
<evidence type="ECO:0000256" key="10">
    <source>
        <dbReference type="RuleBase" id="RU367135"/>
    </source>
</evidence>
<proteinExistence type="inferred from homology"/>
<comment type="pathway">
    <text evidence="1 10">Sulfur metabolism; glutathione biosynthesis; glutathione from L-cysteine and L-glutamate: step 1/2.</text>
</comment>
<evidence type="ECO:0000256" key="7">
    <source>
        <dbReference type="ARBA" id="ARBA00022840"/>
    </source>
</evidence>
<reference evidence="11 12" key="1">
    <citation type="journal article" date="2009" name="Nature">
        <title>Evolution of pathogenicity and sexual reproduction in eight Candida genomes.</title>
        <authorList>
            <person name="Butler G."/>
            <person name="Rasmussen M.D."/>
            <person name="Lin M.F."/>
            <person name="Santos M.A."/>
            <person name="Sakthikumar S."/>
            <person name="Munro C.A."/>
            <person name="Rheinbay E."/>
            <person name="Grabherr M."/>
            <person name="Forche A."/>
            <person name="Reedy J.L."/>
            <person name="Agrafioti I."/>
            <person name="Arnaud M.B."/>
            <person name="Bates S."/>
            <person name="Brown A.J."/>
            <person name="Brunke S."/>
            <person name="Costanzo M.C."/>
            <person name="Fitzpatrick D.A."/>
            <person name="de Groot P.W."/>
            <person name="Harris D."/>
            <person name="Hoyer L.L."/>
            <person name="Hube B."/>
            <person name="Klis F.M."/>
            <person name="Kodira C."/>
            <person name="Lennard N."/>
            <person name="Logue M.E."/>
            <person name="Martin R."/>
            <person name="Neiman A.M."/>
            <person name="Nikolaou E."/>
            <person name="Quail M.A."/>
            <person name="Quinn J."/>
            <person name="Santos M.C."/>
            <person name="Schmitzberger F.F."/>
            <person name="Sherlock G."/>
            <person name="Shah P."/>
            <person name="Silverstein K.A."/>
            <person name="Skrzypek M.S."/>
            <person name="Soll D."/>
            <person name="Staggs R."/>
            <person name="Stansfield I."/>
            <person name="Stumpf M.P."/>
            <person name="Sudbery P.E."/>
            <person name="Srikantha T."/>
            <person name="Zeng Q."/>
            <person name="Berman J."/>
            <person name="Berriman M."/>
            <person name="Heitman J."/>
            <person name="Gow N.A."/>
            <person name="Lorenz M.C."/>
            <person name="Birren B.W."/>
            <person name="Kellis M."/>
            <person name="Cuomo C.A."/>
        </authorList>
    </citation>
    <scope>NUCLEOTIDE SEQUENCE [LARGE SCALE GENOMIC DNA]</scope>
    <source>
        <strain evidence="12">ATCC 11503 / BCRC 21390 / CBS 2605 / JCM 1781 / NBRC 1676 / NRRL YB-4239</strain>
    </source>
</reference>
<evidence type="ECO:0000313" key="11">
    <source>
        <dbReference type="EMBL" id="EDK42681.1"/>
    </source>
</evidence>
<sequence length="824" mass="93170">MGLLSLGTPLDWHESKKYNEHVRDNGITQLINIFKQHYNRENDEFLWGDEVEYMLVDVDQEHHTAKLAIDKDYILDDLNDAKKGLPNAQKNNVSFHPEYGRYMIEGTPLRPYDGNKLEDYVYVEENMVKRRKISSEELPKNIKPLTLTSFPRMGCPNFTSPSAKAIGPASQSLFLPDEIINRHARFPTLTANIRKRKGHKVAINLPIFPDKHTKLLDDSIPANRQLFKSDQEPFLGASKPGYVYMDSMGFGMGSSCLQITMQAANINEARYLYDSLVPIAPILLSLTAAAPIFKGYLVDQDVRWNVICGAVDDRTFIEKGEEPYKGHHLFGGLDIDKDEKLSINQHGVSNTGNLHNLFTKDGKPIQRVPKSRYDSVDNYLGDGGYDTKYFKEEYNDTNAPINCKIYDRLLQDKLGQFDKYLANHFAHLFIRDPLVIFSERLHQDNELSNDHFENLQSTNWQTIRFKPPALYERTPNGTIDFTNRPGWRVEFRPMEIQITDFENAAYLTFISLLSKAIIKFKPNLYTPLLKVELDMKLAHHVDSVLNEKFWFKSLDSWGLNYRDFIGYDFSWFDRYLSEGNDVLLDNGAVYLNGYNSSSSLAVLNGEAPHSLSSASSASSSSCCSSSPASLSSTSATSTSPSSRENGLINGSLASKEAKEVKEAKIPNDAETKGCNGKTVEEINDVDDYGFNQRYSINDIINGDGKHPGLIRLVIKLIATELVPKESEHCQNSKCASALIQLKHYLLLISQRASGQIPTAAHWIRDQVLKNADYKQDSKVSDKINFDIVNAVDKLTNLENRDLVLDFFGEVVGEYLLSRNQVGTK</sequence>
<dbReference type="Pfam" id="PF03074">
    <property type="entry name" value="GCS"/>
    <property type="match status" value="2"/>
</dbReference>
<dbReference type="EC" id="6.3.2.2" evidence="3 10"/>
<accession>A5DU23</accession>